<evidence type="ECO:0000313" key="2">
    <source>
        <dbReference type="Proteomes" id="UP001239111"/>
    </source>
</evidence>
<protein>
    <submittedName>
        <fullName evidence="1">Uncharacterized protein</fullName>
    </submittedName>
</protein>
<proteinExistence type="predicted"/>
<keyword evidence="2" id="KW-1185">Reference proteome</keyword>
<reference evidence="1" key="1">
    <citation type="submission" date="2023-04" db="EMBL/GenBank/DDBJ databases">
        <title>A chromosome-level genome assembly of the parasitoid wasp Eretmocerus hayati.</title>
        <authorList>
            <person name="Zhong Y."/>
            <person name="Liu S."/>
            <person name="Liu Y."/>
        </authorList>
    </citation>
    <scope>NUCLEOTIDE SEQUENCE</scope>
    <source>
        <strain evidence="1">ZJU_SS_LIU_2023</strain>
    </source>
</reference>
<accession>A0ACC2NC91</accession>
<comment type="caution">
    <text evidence="1">The sequence shown here is derived from an EMBL/GenBank/DDBJ whole genome shotgun (WGS) entry which is preliminary data.</text>
</comment>
<organism evidence="1 2">
    <name type="scientific">Eretmocerus hayati</name>
    <dbReference type="NCBI Taxonomy" id="131215"/>
    <lineage>
        <taxon>Eukaryota</taxon>
        <taxon>Metazoa</taxon>
        <taxon>Ecdysozoa</taxon>
        <taxon>Arthropoda</taxon>
        <taxon>Hexapoda</taxon>
        <taxon>Insecta</taxon>
        <taxon>Pterygota</taxon>
        <taxon>Neoptera</taxon>
        <taxon>Endopterygota</taxon>
        <taxon>Hymenoptera</taxon>
        <taxon>Apocrita</taxon>
        <taxon>Proctotrupomorpha</taxon>
        <taxon>Chalcidoidea</taxon>
        <taxon>Aphelinidae</taxon>
        <taxon>Aphelininae</taxon>
        <taxon>Eretmocerus</taxon>
    </lineage>
</organism>
<sequence>MESADLLGAFGFSKGPKKYIVSDIQKDTFLQYMEKHLPMVPGLKCLKTAPWWLELTDILNKMSSQKCRGPEEWKKTWVGYLGRARNYVTMKAEKPDTVIPEFSTKVIRLVAQYTEYMEKQALHSTTHSGQQISPGTSQESVSSEPPMFTPSDVAKKAKLLKMRSDCSIHSKEPLESACQTVSYSPQPNKTIVPSDSLQINKTVEETVAFSQFQHLQASETSHTDGFETMHVASPSQTHNKENKPLRSASSTASDPDGLSNDLNLLVKKATVRIENEIREKNQNLQNQLDDLKEATQLVVAEVSTSLSELQQSLSTLEKRLHSFSTNMLEEVNPLVLSFLSSIRLVDVPVVNSLQEFSEG</sequence>
<evidence type="ECO:0000313" key="1">
    <source>
        <dbReference type="EMBL" id="KAJ8668765.1"/>
    </source>
</evidence>
<dbReference type="Proteomes" id="UP001239111">
    <property type="component" value="Chromosome 3"/>
</dbReference>
<name>A0ACC2NC91_9HYME</name>
<gene>
    <name evidence="1" type="ORF">QAD02_000024</name>
</gene>
<dbReference type="EMBL" id="CM056743">
    <property type="protein sequence ID" value="KAJ8668765.1"/>
    <property type="molecule type" value="Genomic_DNA"/>
</dbReference>